<evidence type="ECO:0008006" key="3">
    <source>
        <dbReference type="Google" id="ProtNLM"/>
    </source>
</evidence>
<dbReference type="RefSeq" id="WP_223910003.1">
    <property type="nucleotide sequence ID" value="NZ_AP025017.1"/>
</dbReference>
<dbReference type="Pfam" id="PF14103">
    <property type="entry name" value="DUF4276"/>
    <property type="match status" value="1"/>
</dbReference>
<sequence>MTTIVGSVVEGHGEVKALPELLRRIAYEATIFDIEVRQPHRVGRDCMRSTEVLSAVRVQRAGIEERGGIGVIIVLYDSDDDDPEECAEATRTALEGHGAVVAVAVREYEAWFLAGIESLRGHRAIKDDAVYDKDPEVKLGAKEALEKQMVEKYVETRHQVAFSAELDLDTAAQRSPSFARFREQYLAALAEVTTVHA</sequence>
<keyword evidence="2" id="KW-1185">Reference proteome</keyword>
<name>A0ABM7U778_9ACTO</name>
<accession>A0ABM7U778</accession>
<reference evidence="1 2" key="1">
    <citation type="submission" date="2021-08" db="EMBL/GenBank/DDBJ databases">
        <title>Whole genome sequence of novel Actinomyces species strain MAS-1.</title>
        <authorList>
            <person name="Saito M."/>
            <person name="Kuwahara N."/>
            <person name="Takizawa T."/>
            <person name="Gotouda H."/>
            <person name="Ochiai T."/>
        </authorList>
    </citation>
    <scope>NUCLEOTIDE SEQUENCE [LARGE SCALE GENOMIC DNA]</scope>
    <source>
        <strain evidence="1 2">MAS-1</strain>
    </source>
</reference>
<evidence type="ECO:0000313" key="2">
    <source>
        <dbReference type="Proteomes" id="UP000824496"/>
    </source>
</evidence>
<dbReference type="EMBL" id="AP025017">
    <property type="protein sequence ID" value="BDA63375.1"/>
    <property type="molecule type" value="Genomic_DNA"/>
</dbReference>
<evidence type="ECO:0000313" key="1">
    <source>
        <dbReference type="EMBL" id="BDA63375.1"/>
    </source>
</evidence>
<organism evidence="1 2">
    <name type="scientific">Actinomyces capricornis</name>
    <dbReference type="NCBI Taxonomy" id="2755559"/>
    <lineage>
        <taxon>Bacteria</taxon>
        <taxon>Bacillati</taxon>
        <taxon>Actinomycetota</taxon>
        <taxon>Actinomycetes</taxon>
        <taxon>Actinomycetales</taxon>
        <taxon>Actinomycetaceae</taxon>
        <taxon>Actinomyces</taxon>
    </lineage>
</organism>
<proteinExistence type="predicted"/>
<protein>
    <recommendedName>
        <fullName evidence="3">DUF4276 family protein</fullName>
    </recommendedName>
</protein>
<dbReference type="Proteomes" id="UP000824496">
    <property type="component" value="Chromosome"/>
</dbReference>
<gene>
    <name evidence="1" type="ORF">MANAM107_02090</name>
</gene>
<dbReference type="InterPro" id="IPR025455">
    <property type="entry name" value="DUF4276"/>
</dbReference>